<dbReference type="Proteomes" id="UP001596317">
    <property type="component" value="Unassembled WGS sequence"/>
</dbReference>
<gene>
    <name evidence="1" type="ORF">ACFP90_27970</name>
</gene>
<dbReference type="EMBL" id="JBHSWB010000004">
    <property type="protein sequence ID" value="MFC6663834.1"/>
    <property type="molecule type" value="Genomic_DNA"/>
</dbReference>
<name>A0ABW1ZS74_9DEIO</name>
<keyword evidence="2" id="KW-1185">Reference proteome</keyword>
<protein>
    <recommendedName>
        <fullName evidence="3">Toprim domain-containing protein</fullName>
    </recommendedName>
</protein>
<dbReference type="SUPFAM" id="SSF56731">
    <property type="entry name" value="DNA primase core"/>
    <property type="match status" value="1"/>
</dbReference>
<evidence type="ECO:0008006" key="3">
    <source>
        <dbReference type="Google" id="ProtNLM"/>
    </source>
</evidence>
<comment type="caution">
    <text evidence="1">The sequence shown here is derived from an EMBL/GenBank/DDBJ whole genome shotgun (WGS) entry which is preliminary data.</text>
</comment>
<proteinExistence type="predicted"/>
<evidence type="ECO:0000313" key="1">
    <source>
        <dbReference type="EMBL" id="MFC6663834.1"/>
    </source>
</evidence>
<dbReference type="Gene3D" id="3.40.1360.10">
    <property type="match status" value="1"/>
</dbReference>
<dbReference type="RefSeq" id="WP_380059377.1">
    <property type="nucleotide sequence ID" value="NZ_JBHSWB010000004.1"/>
</dbReference>
<reference evidence="2" key="1">
    <citation type="journal article" date="2019" name="Int. J. Syst. Evol. Microbiol.">
        <title>The Global Catalogue of Microorganisms (GCM) 10K type strain sequencing project: providing services to taxonomists for standard genome sequencing and annotation.</title>
        <authorList>
            <consortium name="The Broad Institute Genomics Platform"/>
            <consortium name="The Broad Institute Genome Sequencing Center for Infectious Disease"/>
            <person name="Wu L."/>
            <person name="Ma J."/>
        </authorList>
    </citation>
    <scope>NUCLEOTIDE SEQUENCE [LARGE SCALE GENOMIC DNA]</scope>
    <source>
        <strain evidence="2">CCUG 63830</strain>
    </source>
</reference>
<evidence type="ECO:0000313" key="2">
    <source>
        <dbReference type="Proteomes" id="UP001596317"/>
    </source>
</evidence>
<sequence>MNDRRPELTAAIDAADLPDIIEDTTGRACPRNGGTIRDPRLGYEEGHASFSVFRHGQVWFFKRRGAGEGQGTAWHFLLSLGWTDDEAAEYLISRAGLCGGALPERRLRPAKTALERAIELAAAWTPLTRTEAVDAWAHVGPLDAAGAQDLARRGLLHSPVLQVGSMTRDQGWAKRGGVAFGIHGPQGHLIAVKVRQPAGVEPRFVLRTKDRGSPPWCSPGYGRASTVLIVEGEWNAAAAAHAAHVMGLDLDVQGLPGVDTDPHLDGLDRQVLLYLDQDEGHQEAQARLTELALGCAATHVERLSALPNGQDFCDVLGQQGPAALAALLVSTQAAPSLHAGAFLPDYSSWPLMPPETPPCSARCWPFPLSPAHQETPCTP</sequence>
<accession>A0ABW1ZS74</accession>
<organism evidence="1 2">
    <name type="scientific">Deinococcus multiflagellatus</name>
    <dbReference type="NCBI Taxonomy" id="1656887"/>
    <lineage>
        <taxon>Bacteria</taxon>
        <taxon>Thermotogati</taxon>
        <taxon>Deinococcota</taxon>
        <taxon>Deinococci</taxon>
        <taxon>Deinococcales</taxon>
        <taxon>Deinococcaceae</taxon>
        <taxon>Deinococcus</taxon>
    </lineage>
</organism>